<dbReference type="Pfam" id="PF10098">
    <property type="entry name" value="DUF2336"/>
    <property type="match status" value="1"/>
</dbReference>
<dbReference type="InterPro" id="IPR011989">
    <property type="entry name" value="ARM-like"/>
</dbReference>
<evidence type="ECO:0000313" key="1">
    <source>
        <dbReference type="EMBL" id="MCW3474832.1"/>
    </source>
</evidence>
<dbReference type="AlphaFoldDB" id="A0AA41YM39"/>
<evidence type="ECO:0000313" key="2">
    <source>
        <dbReference type="Proteomes" id="UP001165679"/>
    </source>
</evidence>
<comment type="caution">
    <text evidence="1">The sequence shown here is derived from an EMBL/GenBank/DDBJ whole genome shotgun (WGS) entry which is preliminary data.</text>
</comment>
<dbReference type="Gene3D" id="1.25.10.10">
    <property type="entry name" value="Leucine-rich Repeat Variant"/>
    <property type="match status" value="1"/>
</dbReference>
<dbReference type="EMBL" id="JAPDNT010000005">
    <property type="protein sequence ID" value="MCW3474832.1"/>
    <property type="molecule type" value="Genomic_DNA"/>
</dbReference>
<dbReference type="InterPro" id="IPR019285">
    <property type="entry name" value="DUF2336"/>
</dbReference>
<dbReference type="Proteomes" id="UP001165679">
    <property type="component" value="Unassembled WGS sequence"/>
</dbReference>
<name>A0AA41YM39_9PROT</name>
<dbReference type="InterPro" id="IPR016024">
    <property type="entry name" value="ARM-type_fold"/>
</dbReference>
<reference evidence="1" key="1">
    <citation type="submission" date="2022-09" db="EMBL/GenBank/DDBJ databases">
        <title>Rhodovastum sp. nov. RN2-1 isolated from soil in Seongnam, South Korea.</title>
        <authorList>
            <person name="Le N.T."/>
        </authorList>
    </citation>
    <scope>NUCLEOTIDE SEQUENCE</scope>
    <source>
        <strain evidence="1">RN2-1</strain>
    </source>
</reference>
<sequence length="406" mass="42646">MADIAGAARPAPDVAARVRLGANPETAPDLLLALASDPAVTVRAAVAMNTAAPSQVDRLLALDADERVRTLLARKLASLIPGLPPTQRDRLQQQALATLAGLVEDEAERVRAAIADVVKDMPEVPRELVLRLARDSAVSVCEPVIRLSPLLTAEDLMALLAAQPSPVTATAVARRPGLPESVADAVAATADTGAIAALLSNASAAIREATLDALIARAAEATEWHGPLVRRPVLTTRAARALSEIVATQFLDALSRRGDLDPALTAELRRRLSARLDTAAHAARPEPNIAQAMAEAQHLYAEGKLNEGALLGAVQQGEARLATALLAVAADVPASVVDRAATLRSAKGLVSLVWKAGFSMRAAGPLQTLLARLSPERILRGTCDGGFPLAIEEMRWQIDFLSRMGR</sequence>
<protein>
    <submittedName>
        <fullName evidence="1">DUF2336 domain-containing protein</fullName>
    </submittedName>
</protein>
<dbReference type="RefSeq" id="WP_264713484.1">
    <property type="nucleotide sequence ID" value="NZ_JAPDNT010000005.1"/>
</dbReference>
<keyword evidence="2" id="KW-1185">Reference proteome</keyword>
<dbReference type="SUPFAM" id="SSF48371">
    <property type="entry name" value="ARM repeat"/>
    <property type="match status" value="1"/>
</dbReference>
<accession>A0AA41YM39</accession>
<reference evidence="1" key="2">
    <citation type="submission" date="2022-10" db="EMBL/GenBank/DDBJ databases">
        <authorList>
            <person name="Trinh H.N."/>
        </authorList>
    </citation>
    <scope>NUCLEOTIDE SEQUENCE</scope>
    <source>
        <strain evidence="1">RN2-1</strain>
    </source>
</reference>
<proteinExistence type="predicted"/>
<organism evidence="1 2">
    <name type="scientific">Limobrevibacterium gyesilva</name>
    <dbReference type="NCBI Taxonomy" id="2991712"/>
    <lineage>
        <taxon>Bacteria</taxon>
        <taxon>Pseudomonadati</taxon>
        <taxon>Pseudomonadota</taxon>
        <taxon>Alphaproteobacteria</taxon>
        <taxon>Acetobacterales</taxon>
        <taxon>Acetobacteraceae</taxon>
        <taxon>Limobrevibacterium</taxon>
    </lineage>
</organism>
<gene>
    <name evidence="1" type="ORF">OL599_09565</name>
</gene>